<dbReference type="Gene3D" id="3.40.50.10170">
    <property type="match status" value="1"/>
</dbReference>
<dbReference type="PANTHER" id="PTHR33434:SF2">
    <property type="entry name" value="FATTY ACID-BINDING PROTEIN TM_1468"/>
    <property type="match status" value="1"/>
</dbReference>
<sequence length="290" mass="31729">MYRIKTVKGMCNMVKILTDSSCDLSPARCEELGVEMLPITVNFGSESYRANLDISTDEFYEKLAAASELPKTAQITPAFFEDKFKEYRESGDEVVCLFISSMMSGTLQSARLAKNLVGADRIYLPDTLNVTFALGLLVEEAVKMRDRGLSAADIANEVEKLVPRVRLWALIDDLKYLKMGGRLSATSALVASILGICPIITLENGLVEVVGKARGRRAAFKFIQNMVEKEPISSDFAVTVGHAAVPGTRDDFIDFMSGELKKREILKLDIGSIVGTHTGPGACGLAYIRK</sequence>
<evidence type="ECO:0000313" key="2">
    <source>
        <dbReference type="EMBL" id="ASB40032.1"/>
    </source>
</evidence>
<dbReference type="Proteomes" id="UP000196710">
    <property type="component" value="Chromosome"/>
</dbReference>
<dbReference type="NCBIfam" id="TIGR00762">
    <property type="entry name" value="DegV"/>
    <property type="match status" value="1"/>
</dbReference>
<organism evidence="2 3">
    <name type="scientific">Acutalibacter muris</name>
    <dbReference type="NCBI Taxonomy" id="1796620"/>
    <lineage>
        <taxon>Bacteria</taxon>
        <taxon>Bacillati</taxon>
        <taxon>Bacillota</taxon>
        <taxon>Clostridia</taxon>
        <taxon>Eubacteriales</taxon>
        <taxon>Acutalibacteraceae</taxon>
        <taxon>Acutalibacter</taxon>
    </lineage>
</organism>
<keyword evidence="3" id="KW-1185">Reference proteome</keyword>
<dbReference type="PANTHER" id="PTHR33434">
    <property type="entry name" value="DEGV DOMAIN-CONTAINING PROTEIN DR_1986-RELATED"/>
    <property type="match status" value="1"/>
</dbReference>
<dbReference type="Pfam" id="PF02645">
    <property type="entry name" value="DegV"/>
    <property type="match status" value="1"/>
</dbReference>
<dbReference type="InterPro" id="IPR003797">
    <property type="entry name" value="DegV"/>
</dbReference>
<name>A0ABM6L3T6_9FIRM</name>
<keyword evidence="1" id="KW-0446">Lipid-binding</keyword>
<dbReference type="SUPFAM" id="SSF82549">
    <property type="entry name" value="DAK1/DegV-like"/>
    <property type="match status" value="1"/>
</dbReference>
<evidence type="ECO:0008006" key="4">
    <source>
        <dbReference type="Google" id="ProtNLM"/>
    </source>
</evidence>
<dbReference type="Gene3D" id="3.30.1180.10">
    <property type="match status" value="1"/>
</dbReference>
<proteinExistence type="predicted"/>
<dbReference type="InterPro" id="IPR050270">
    <property type="entry name" value="DegV_domain_contain"/>
</dbReference>
<accession>A0ABM6L3T6</accession>
<evidence type="ECO:0000256" key="1">
    <source>
        <dbReference type="ARBA" id="ARBA00023121"/>
    </source>
</evidence>
<protein>
    <recommendedName>
        <fullName evidence="4">DegV family protein</fullName>
    </recommendedName>
</protein>
<gene>
    <name evidence="2" type="ORF">ADH66_04785</name>
</gene>
<dbReference type="InterPro" id="IPR043168">
    <property type="entry name" value="DegV_C"/>
</dbReference>
<dbReference type="EMBL" id="CP021422">
    <property type="protein sequence ID" value="ASB40032.1"/>
    <property type="molecule type" value="Genomic_DNA"/>
</dbReference>
<dbReference type="PROSITE" id="PS51482">
    <property type="entry name" value="DEGV"/>
    <property type="match status" value="1"/>
</dbReference>
<evidence type="ECO:0000313" key="3">
    <source>
        <dbReference type="Proteomes" id="UP000196710"/>
    </source>
</evidence>
<reference evidence="3" key="1">
    <citation type="submission" date="2017-05" db="EMBL/GenBank/DDBJ databases">
        <title>Improved OligoMM genomes.</title>
        <authorList>
            <person name="Garzetti D."/>
        </authorList>
    </citation>
    <scope>NUCLEOTIDE SEQUENCE [LARGE SCALE GENOMIC DNA]</scope>
    <source>
        <strain evidence="3">KB18</strain>
    </source>
</reference>